<accession>A0A9J5X2Z3</accession>
<protein>
    <submittedName>
        <fullName evidence="2">Uncharacterized protein</fullName>
    </submittedName>
</protein>
<dbReference type="AlphaFoldDB" id="A0A9J5X2Z3"/>
<name>A0A9J5X2Z3_SOLCO</name>
<dbReference type="Proteomes" id="UP000824120">
    <property type="component" value="Chromosome 10"/>
</dbReference>
<feature type="compositionally biased region" description="Polar residues" evidence="1">
    <location>
        <begin position="1"/>
        <end position="26"/>
    </location>
</feature>
<comment type="caution">
    <text evidence="2">The sequence shown here is derived from an EMBL/GenBank/DDBJ whole genome shotgun (WGS) entry which is preliminary data.</text>
</comment>
<evidence type="ECO:0000313" key="3">
    <source>
        <dbReference type="Proteomes" id="UP000824120"/>
    </source>
</evidence>
<evidence type="ECO:0000313" key="2">
    <source>
        <dbReference type="EMBL" id="KAG5581448.1"/>
    </source>
</evidence>
<organism evidence="2 3">
    <name type="scientific">Solanum commersonii</name>
    <name type="common">Commerson's wild potato</name>
    <name type="synonym">Commerson's nightshade</name>
    <dbReference type="NCBI Taxonomy" id="4109"/>
    <lineage>
        <taxon>Eukaryota</taxon>
        <taxon>Viridiplantae</taxon>
        <taxon>Streptophyta</taxon>
        <taxon>Embryophyta</taxon>
        <taxon>Tracheophyta</taxon>
        <taxon>Spermatophyta</taxon>
        <taxon>Magnoliopsida</taxon>
        <taxon>eudicotyledons</taxon>
        <taxon>Gunneridae</taxon>
        <taxon>Pentapetalae</taxon>
        <taxon>asterids</taxon>
        <taxon>lamiids</taxon>
        <taxon>Solanales</taxon>
        <taxon>Solanaceae</taxon>
        <taxon>Solanoideae</taxon>
        <taxon>Solaneae</taxon>
        <taxon>Solanum</taxon>
    </lineage>
</organism>
<dbReference type="EMBL" id="JACXVP010000010">
    <property type="protein sequence ID" value="KAG5581448.1"/>
    <property type="molecule type" value="Genomic_DNA"/>
</dbReference>
<proteinExistence type="predicted"/>
<gene>
    <name evidence="2" type="ORF">H5410_052075</name>
</gene>
<feature type="compositionally biased region" description="Basic and acidic residues" evidence="1">
    <location>
        <begin position="131"/>
        <end position="150"/>
    </location>
</feature>
<sequence>MSNPNSSSKTPLSQEVENPSSFNFSIPTPEEYPSTPVCGALVCTPTLVLSGGKSQKSEAQSVTKPGTELFSQEIEVGSMALSSTISEKLFEGDLLEGKGLDSCILTAGAELVDVQSLASLRGDTQPTLLDQELRSPDQVPHKSEPIFDQT</sequence>
<feature type="region of interest" description="Disordered" evidence="1">
    <location>
        <begin position="126"/>
        <end position="150"/>
    </location>
</feature>
<evidence type="ECO:0000256" key="1">
    <source>
        <dbReference type="SAM" id="MobiDB-lite"/>
    </source>
</evidence>
<feature type="region of interest" description="Disordered" evidence="1">
    <location>
        <begin position="1"/>
        <end position="29"/>
    </location>
</feature>
<reference evidence="2 3" key="1">
    <citation type="submission" date="2020-09" db="EMBL/GenBank/DDBJ databases">
        <title>De no assembly of potato wild relative species, Solanum commersonii.</title>
        <authorList>
            <person name="Cho K."/>
        </authorList>
    </citation>
    <scope>NUCLEOTIDE SEQUENCE [LARGE SCALE GENOMIC DNA]</scope>
    <source>
        <strain evidence="2">LZ3.2</strain>
        <tissue evidence="2">Leaf</tissue>
    </source>
</reference>
<keyword evidence="3" id="KW-1185">Reference proteome</keyword>